<feature type="domain" description="RING-type" evidence="14">
    <location>
        <begin position="449"/>
        <end position="492"/>
    </location>
</feature>
<dbReference type="InterPro" id="IPR001841">
    <property type="entry name" value="Znf_RING"/>
</dbReference>
<protein>
    <recommendedName>
        <fullName evidence="2">E3 ubiquitin-protein ligase RNF170</fullName>
    </recommendedName>
    <alternativeName>
        <fullName evidence="11">RING finger protein 170</fullName>
    </alternativeName>
    <alternativeName>
        <fullName evidence="10">RING-type E3 ubiquitin transferase RNF170</fullName>
    </alternativeName>
</protein>
<evidence type="ECO:0000256" key="4">
    <source>
        <dbReference type="ARBA" id="ARBA00022723"/>
    </source>
</evidence>
<dbReference type="OrthoDB" id="9049620at2759"/>
<comment type="caution">
    <text evidence="15">The sequence shown here is derived from an EMBL/GenBank/DDBJ whole genome shotgun (WGS) entry which is preliminary data.</text>
</comment>
<keyword evidence="9 13" id="KW-0472">Membrane</keyword>
<reference evidence="15 16" key="1">
    <citation type="journal article" date="2020" name="IScience">
        <title>Genome Sequencing of the Endangered Kingdonia uniflora (Circaeasteraceae, Ranunculales) Reveals Potential Mechanisms of Evolutionary Specialization.</title>
        <authorList>
            <person name="Sun Y."/>
            <person name="Deng T."/>
            <person name="Zhang A."/>
            <person name="Moore M.J."/>
            <person name="Landis J.B."/>
            <person name="Lin N."/>
            <person name="Zhang H."/>
            <person name="Zhang X."/>
            <person name="Huang J."/>
            <person name="Zhang X."/>
            <person name="Sun H."/>
            <person name="Wang H."/>
        </authorList>
    </citation>
    <scope>NUCLEOTIDE SEQUENCE [LARGE SCALE GENOMIC DNA]</scope>
    <source>
        <strain evidence="15">TB1705</strain>
        <tissue evidence="15">Leaf</tissue>
    </source>
</reference>
<dbReference type="Pfam" id="PF10536">
    <property type="entry name" value="PMD"/>
    <property type="match status" value="1"/>
</dbReference>
<keyword evidence="5 12" id="KW-0863">Zinc-finger</keyword>
<evidence type="ECO:0000256" key="12">
    <source>
        <dbReference type="PROSITE-ProRule" id="PRU00175"/>
    </source>
</evidence>
<proteinExistence type="predicted"/>
<dbReference type="Pfam" id="PF13445">
    <property type="entry name" value="zf-RING_UBOX"/>
    <property type="match status" value="1"/>
</dbReference>
<dbReference type="EMBL" id="JACGCM010001872">
    <property type="protein sequence ID" value="KAF6147809.1"/>
    <property type="molecule type" value="Genomic_DNA"/>
</dbReference>
<name>A0A7J7LYX5_9MAGN</name>
<evidence type="ECO:0000313" key="15">
    <source>
        <dbReference type="EMBL" id="KAF6147809.1"/>
    </source>
</evidence>
<keyword evidence="8 13" id="KW-1133">Transmembrane helix</keyword>
<dbReference type="Proteomes" id="UP000541444">
    <property type="component" value="Unassembled WGS sequence"/>
</dbReference>
<dbReference type="InterPro" id="IPR027370">
    <property type="entry name" value="Znf-RING_euk"/>
</dbReference>
<dbReference type="SUPFAM" id="SSF57850">
    <property type="entry name" value="RING/U-box"/>
    <property type="match status" value="1"/>
</dbReference>
<evidence type="ECO:0000256" key="7">
    <source>
        <dbReference type="ARBA" id="ARBA00022833"/>
    </source>
</evidence>
<evidence type="ECO:0000256" key="5">
    <source>
        <dbReference type="ARBA" id="ARBA00022771"/>
    </source>
</evidence>
<evidence type="ECO:0000313" key="16">
    <source>
        <dbReference type="Proteomes" id="UP000541444"/>
    </source>
</evidence>
<keyword evidence="7" id="KW-0862">Zinc</keyword>
<dbReference type="GO" id="GO:0005789">
    <property type="term" value="C:endoplasmic reticulum membrane"/>
    <property type="evidence" value="ECO:0007669"/>
    <property type="project" value="UniProtKB-SubCell"/>
</dbReference>
<keyword evidence="16" id="KW-1185">Reference proteome</keyword>
<dbReference type="InterPro" id="IPR019557">
    <property type="entry name" value="AminoTfrase-like_pln_mobile"/>
</dbReference>
<dbReference type="PROSITE" id="PS00518">
    <property type="entry name" value="ZF_RING_1"/>
    <property type="match status" value="1"/>
</dbReference>
<keyword evidence="3 13" id="KW-0812">Transmembrane</keyword>
<dbReference type="InterPro" id="IPR010652">
    <property type="entry name" value="DUF1232"/>
</dbReference>
<gene>
    <name evidence="15" type="ORF">GIB67_014389</name>
</gene>
<dbReference type="PANTHER" id="PTHR22894:SF5">
    <property type="entry name" value="RING-TYPE DOMAIN-CONTAINING PROTEIN"/>
    <property type="match status" value="1"/>
</dbReference>
<evidence type="ECO:0000256" key="6">
    <source>
        <dbReference type="ARBA" id="ARBA00022824"/>
    </source>
</evidence>
<dbReference type="Gene3D" id="3.30.40.10">
    <property type="entry name" value="Zinc/RING finger domain, C3HC4 (zinc finger)"/>
    <property type="match status" value="1"/>
</dbReference>
<feature type="transmembrane region" description="Helical" evidence="13">
    <location>
        <begin position="588"/>
        <end position="613"/>
    </location>
</feature>
<keyword evidence="6" id="KW-0256">Endoplasmic reticulum</keyword>
<dbReference type="PROSITE" id="PS50089">
    <property type="entry name" value="ZF_RING_2"/>
    <property type="match status" value="1"/>
</dbReference>
<dbReference type="GO" id="GO:0008270">
    <property type="term" value="F:zinc ion binding"/>
    <property type="evidence" value="ECO:0007669"/>
    <property type="project" value="UniProtKB-KW"/>
</dbReference>
<dbReference type="PANTHER" id="PTHR22894">
    <property type="entry name" value="RING-TYPE DOMAIN-CONTAINING PROTEIN"/>
    <property type="match status" value="1"/>
</dbReference>
<dbReference type="InterPro" id="IPR017907">
    <property type="entry name" value="Znf_RING_CS"/>
</dbReference>
<organism evidence="15 16">
    <name type="scientific">Kingdonia uniflora</name>
    <dbReference type="NCBI Taxonomy" id="39325"/>
    <lineage>
        <taxon>Eukaryota</taxon>
        <taxon>Viridiplantae</taxon>
        <taxon>Streptophyta</taxon>
        <taxon>Embryophyta</taxon>
        <taxon>Tracheophyta</taxon>
        <taxon>Spermatophyta</taxon>
        <taxon>Magnoliopsida</taxon>
        <taxon>Ranunculales</taxon>
        <taxon>Circaeasteraceae</taxon>
        <taxon>Kingdonia</taxon>
    </lineage>
</organism>
<evidence type="ECO:0000256" key="3">
    <source>
        <dbReference type="ARBA" id="ARBA00022692"/>
    </source>
</evidence>
<evidence type="ECO:0000256" key="1">
    <source>
        <dbReference type="ARBA" id="ARBA00004477"/>
    </source>
</evidence>
<feature type="transmembrane region" description="Helical" evidence="13">
    <location>
        <begin position="561"/>
        <end position="582"/>
    </location>
</feature>
<comment type="subcellular location">
    <subcellularLocation>
        <location evidence="1">Endoplasmic reticulum membrane</location>
        <topology evidence="1">Multi-pass membrane protein</topology>
    </subcellularLocation>
</comment>
<dbReference type="InterPro" id="IPR013083">
    <property type="entry name" value="Znf_RING/FYVE/PHD"/>
</dbReference>
<evidence type="ECO:0000256" key="11">
    <source>
        <dbReference type="ARBA" id="ARBA00031107"/>
    </source>
</evidence>
<evidence type="ECO:0000256" key="2">
    <source>
        <dbReference type="ARBA" id="ARBA00014068"/>
    </source>
</evidence>
<evidence type="ECO:0000256" key="13">
    <source>
        <dbReference type="SAM" id="Phobius"/>
    </source>
</evidence>
<dbReference type="Pfam" id="PF06803">
    <property type="entry name" value="DUF1232"/>
    <property type="match status" value="1"/>
</dbReference>
<evidence type="ECO:0000256" key="10">
    <source>
        <dbReference type="ARBA" id="ARBA00030110"/>
    </source>
</evidence>
<dbReference type="AlphaFoldDB" id="A0A7J7LYX5"/>
<evidence type="ECO:0000256" key="9">
    <source>
        <dbReference type="ARBA" id="ARBA00023136"/>
    </source>
</evidence>
<dbReference type="SMART" id="SM00184">
    <property type="entry name" value="RING"/>
    <property type="match status" value="1"/>
</dbReference>
<dbReference type="CDD" id="cd16539">
    <property type="entry name" value="RING-HC_RNF113A_B"/>
    <property type="match status" value="1"/>
</dbReference>
<dbReference type="InterPro" id="IPR038896">
    <property type="entry name" value="RNF170"/>
</dbReference>
<evidence type="ECO:0000256" key="8">
    <source>
        <dbReference type="ARBA" id="ARBA00022989"/>
    </source>
</evidence>
<keyword evidence="4" id="KW-0479">Metal-binding</keyword>
<sequence length="625" mass="72031">MVPGITSSDTRYGNIILSYLKKWQEPLNPRLHNYDSEMDIVYARAFIAYMMGNLFFSNGVTSLRTGYLAALTDCDILGTSGFDWGTPIMATLYQGIDEASILRPGKVKKSITGFYVVLEYWFFEYCRVGMYLVKVHNFNHIYPRISGQRYERASTGSEIHHSFVVIRDMIEWKDKTNIDWQPWHMSRQLRRPEVSIASALSTQRIPLVSVPYGHGTLWNLGDRCMCQMTGLDSVPYDPPQEIIEFPRYDRELYQSLRDVNFYDAYDYLVPDVDYMTYWRLVHPNPNIGCTLVKRTGNIWYHTRVYLGIVRMSCSIKTKDYGKIYKKTTSTPIIVEELAQAEELNPVITRSNMWTRRKAKSKRKTTSTPIIVEDVLEASEDVHYGKEQYSNSKNWSSDDFVNRACAWSQVSQSLTTTNNQKAATFWFKRSLSSSSSSPSLMERPPENDVCSICHDNFNLPSQANCSHWFCSSCIMRVWHHGSALQPCKCPICRRAITLLIPSEEFVQDRHDAEDDEVLVNIERYNRRFGGGTSSLSQRLQDLPFFLRRLLRELMDPQRSLPLVFRARMFFAMLLSVIYILSPIDIIPEGILGIIGILDDILIALIFFLHIAAIYRTTLLSRHGGSS</sequence>
<evidence type="ECO:0000259" key="14">
    <source>
        <dbReference type="PROSITE" id="PS50089"/>
    </source>
</evidence>
<dbReference type="GO" id="GO:0061630">
    <property type="term" value="F:ubiquitin protein ligase activity"/>
    <property type="evidence" value="ECO:0007669"/>
    <property type="project" value="InterPro"/>
</dbReference>
<accession>A0A7J7LYX5</accession>